<gene>
    <name evidence="11" type="ORF">CYMTET_37779</name>
    <name evidence="10" type="ORF">CYMTET_37781</name>
</gene>
<evidence type="ECO:0000313" key="12">
    <source>
        <dbReference type="Proteomes" id="UP001190700"/>
    </source>
</evidence>
<evidence type="ECO:0000259" key="9">
    <source>
        <dbReference type="PROSITE" id="PS50893"/>
    </source>
</evidence>
<feature type="transmembrane region" description="Helical" evidence="8">
    <location>
        <begin position="403"/>
        <end position="425"/>
    </location>
</feature>
<evidence type="ECO:0000313" key="11">
    <source>
        <dbReference type="EMBL" id="KAK3252954.1"/>
    </source>
</evidence>
<proteinExistence type="predicted"/>
<keyword evidence="3 8" id="KW-0812">Transmembrane</keyword>
<dbReference type="SMART" id="SM00382">
    <property type="entry name" value="AAA"/>
    <property type="match status" value="1"/>
</dbReference>
<dbReference type="PROSITE" id="PS50893">
    <property type="entry name" value="ABC_TRANSPORTER_2"/>
    <property type="match status" value="1"/>
</dbReference>
<feature type="transmembrane region" description="Helical" evidence="8">
    <location>
        <begin position="341"/>
        <end position="359"/>
    </location>
</feature>
<evidence type="ECO:0000256" key="3">
    <source>
        <dbReference type="ARBA" id="ARBA00022692"/>
    </source>
</evidence>
<feature type="transmembrane region" description="Helical" evidence="8">
    <location>
        <begin position="605"/>
        <end position="624"/>
    </location>
</feature>
<comment type="subcellular location">
    <subcellularLocation>
        <location evidence="1">Membrane</location>
        <topology evidence="1">Multi-pass membrane protein</topology>
    </subcellularLocation>
</comment>
<evidence type="ECO:0000256" key="1">
    <source>
        <dbReference type="ARBA" id="ARBA00004141"/>
    </source>
</evidence>
<evidence type="ECO:0000256" key="8">
    <source>
        <dbReference type="SAM" id="Phobius"/>
    </source>
</evidence>
<dbReference type="InterPro" id="IPR003439">
    <property type="entry name" value="ABC_transporter-like_ATP-bd"/>
</dbReference>
<keyword evidence="7 8" id="KW-0472">Membrane</keyword>
<feature type="domain" description="ABC transporter" evidence="9">
    <location>
        <begin position="30"/>
        <end position="280"/>
    </location>
</feature>
<dbReference type="EMBL" id="LGRX02025084">
    <property type="protein sequence ID" value="KAK3252954.1"/>
    <property type="molecule type" value="Genomic_DNA"/>
</dbReference>
<reference evidence="11 12" key="1">
    <citation type="journal article" date="2015" name="Genome Biol. Evol.">
        <title>Comparative Genomics of a Bacterivorous Green Alga Reveals Evolutionary Causalities and Consequences of Phago-Mixotrophic Mode of Nutrition.</title>
        <authorList>
            <person name="Burns J.A."/>
            <person name="Paasch A."/>
            <person name="Narechania A."/>
            <person name="Kim E."/>
        </authorList>
    </citation>
    <scope>NUCLEOTIDE SEQUENCE [LARGE SCALE GENOMIC DNA]</scope>
    <source>
        <strain evidence="11">PLY_AMNH</strain>
    </source>
</reference>
<dbReference type="Pfam" id="PF01061">
    <property type="entry name" value="ABC2_membrane"/>
    <property type="match status" value="1"/>
</dbReference>
<dbReference type="GO" id="GO:0140359">
    <property type="term" value="F:ABC-type transporter activity"/>
    <property type="evidence" value="ECO:0007669"/>
    <property type="project" value="InterPro"/>
</dbReference>
<dbReference type="GO" id="GO:0016887">
    <property type="term" value="F:ATP hydrolysis activity"/>
    <property type="evidence" value="ECO:0007669"/>
    <property type="project" value="InterPro"/>
</dbReference>
<keyword evidence="5" id="KW-0067">ATP-binding</keyword>
<feature type="transmembrane region" description="Helical" evidence="8">
    <location>
        <begin position="482"/>
        <end position="506"/>
    </location>
</feature>
<feature type="transmembrane region" description="Helical" evidence="8">
    <location>
        <begin position="371"/>
        <end position="391"/>
    </location>
</feature>
<comment type="caution">
    <text evidence="11">The sequence shown here is derived from an EMBL/GenBank/DDBJ whole genome shotgun (WGS) entry which is preliminary data.</text>
</comment>
<organism evidence="11 12">
    <name type="scientific">Cymbomonas tetramitiformis</name>
    <dbReference type="NCBI Taxonomy" id="36881"/>
    <lineage>
        <taxon>Eukaryota</taxon>
        <taxon>Viridiplantae</taxon>
        <taxon>Chlorophyta</taxon>
        <taxon>Pyramimonadophyceae</taxon>
        <taxon>Pyramimonadales</taxon>
        <taxon>Pyramimonadaceae</taxon>
        <taxon>Cymbomonas</taxon>
    </lineage>
</organism>
<dbReference type="SUPFAM" id="SSF52540">
    <property type="entry name" value="P-loop containing nucleoside triphosphate hydrolases"/>
    <property type="match status" value="1"/>
</dbReference>
<dbReference type="InterPro" id="IPR013525">
    <property type="entry name" value="ABC2_TM"/>
</dbReference>
<dbReference type="Pfam" id="PF19055">
    <property type="entry name" value="ABC2_membrane_7"/>
    <property type="match status" value="1"/>
</dbReference>
<reference evidence="11" key="2">
    <citation type="submission" date="2023-06" db="EMBL/GenBank/DDBJ databases">
        <title>Long-read-based genome assembly of the green algal bacterivore Cymbomonas tetramitiformis.</title>
        <authorList>
            <person name="Gyaltshen Y."/>
            <person name="Rozenberg A."/>
            <person name="Paasch A."/>
            <person name="Burns J.A."/>
            <person name="Warring S."/>
            <person name="Larson R."/>
            <person name="Maurer-Alcala X."/>
            <person name="Dacks J."/>
            <person name="Kim E."/>
        </authorList>
    </citation>
    <scope>NUCLEOTIDE SEQUENCE</scope>
    <source>
        <strain evidence="11">PLY_AMNH</strain>
    </source>
</reference>
<evidence type="ECO:0000256" key="2">
    <source>
        <dbReference type="ARBA" id="ARBA00022448"/>
    </source>
</evidence>
<name>A0AAE0F649_9CHLO</name>
<keyword evidence="12" id="KW-1185">Reference proteome</keyword>
<protein>
    <recommendedName>
        <fullName evidence="9">ABC transporter domain-containing protein</fullName>
    </recommendedName>
</protein>
<accession>A0AAE0F649</accession>
<dbReference type="GO" id="GO:0005524">
    <property type="term" value="F:ATP binding"/>
    <property type="evidence" value="ECO:0007669"/>
    <property type="project" value="UniProtKB-KW"/>
</dbReference>
<evidence type="ECO:0000256" key="4">
    <source>
        <dbReference type="ARBA" id="ARBA00022741"/>
    </source>
</evidence>
<dbReference type="InterPro" id="IPR050352">
    <property type="entry name" value="ABCG_transporters"/>
</dbReference>
<dbReference type="InterPro" id="IPR027417">
    <property type="entry name" value="P-loop_NTPase"/>
</dbReference>
<feature type="transmembrane region" description="Helical" evidence="8">
    <location>
        <begin position="512"/>
        <end position="532"/>
    </location>
</feature>
<evidence type="ECO:0000256" key="7">
    <source>
        <dbReference type="ARBA" id="ARBA00023136"/>
    </source>
</evidence>
<dbReference type="EMBL" id="LGRX02025085">
    <property type="protein sequence ID" value="KAK3252946.1"/>
    <property type="molecule type" value="Genomic_DNA"/>
</dbReference>
<keyword evidence="2" id="KW-0813">Transport</keyword>
<dbReference type="InterPro" id="IPR043926">
    <property type="entry name" value="ABCG_dom"/>
</dbReference>
<evidence type="ECO:0000313" key="10">
    <source>
        <dbReference type="EMBL" id="KAK3252946.1"/>
    </source>
</evidence>
<evidence type="ECO:0000256" key="5">
    <source>
        <dbReference type="ARBA" id="ARBA00022840"/>
    </source>
</evidence>
<dbReference type="Gene3D" id="3.40.50.300">
    <property type="entry name" value="P-loop containing nucleotide triphosphate hydrolases"/>
    <property type="match status" value="1"/>
</dbReference>
<sequence length="628" mass="69433">MTELQILSHGTAEGSVDVTALQVSTNAHVLTWKDLGWTMAVKDRGGAKELAVLNRLNGALSEGALMAVMGPSGAGKSSLLDVLCGRKSGGKMTGEILFRGHPITSSFKDDFGYVEQNSSLLFTLTVQEMLLYSAELAFVDSRKKDTQFQTNLVNKILKQLGLEGVKDSQIGSPNARGISGGQVKRVDIAVQLLKEPKVVFMDEPTSGLDYAKARDVIKLAHDISHGQQKTSTICTIHQPSADIFELFDDVCLLHGGKTAYLGPQREIAAFFERAGAPCPAETNLADHLLVTLEEDKAPSITDFYSSSGMEEKLKASLDMELFAVASPLDSKPQAAAISPEALINAIGIWFSTVFIVFKYRLRVSMRDKGFVVPRMAMRLGLGALIGTVWANCGYDESGIHNRSMFLFFTELTFGVTTAIFVPPVINDRSIFVRERADGLYSVGTYVLIKYGMELPFLLVGTTLYSACTYWPIGMNDQGDAPIYFWLLCCTFTGCQICWAHIIASVVPSAETGVGFTVMSSISSVFFGGFMLVKDTIPVYYSWIPAINPFTYAFAGFLINEFDGQDFEVCETNDAGEEECSWKDGKFVVEKYDFQTYEKWECLRNILIIFCFYYVVLYLFTLKFVKIRR</sequence>
<dbReference type="PANTHER" id="PTHR48041:SF98">
    <property type="entry name" value="TRANSPORTER, PUTATIVE (EUROFUNG)-RELATED"/>
    <property type="match status" value="1"/>
</dbReference>
<dbReference type="Pfam" id="PF00005">
    <property type="entry name" value="ABC_tran"/>
    <property type="match status" value="1"/>
</dbReference>
<dbReference type="AlphaFoldDB" id="A0AAE0F649"/>
<dbReference type="GO" id="GO:0016020">
    <property type="term" value="C:membrane"/>
    <property type="evidence" value="ECO:0007669"/>
    <property type="project" value="UniProtKB-SubCell"/>
</dbReference>
<dbReference type="InterPro" id="IPR003593">
    <property type="entry name" value="AAA+_ATPase"/>
</dbReference>
<keyword evidence="6 8" id="KW-1133">Transmembrane helix</keyword>
<feature type="transmembrane region" description="Helical" evidence="8">
    <location>
        <begin position="539"/>
        <end position="558"/>
    </location>
</feature>
<keyword evidence="4" id="KW-0547">Nucleotide-binding</keyword>
<dbReference type="PANTHER" id="PTHR48041">
    <property type="entry name" value="ABC TRANSPORTER G FAMILY MEMBER 28"/>
    <property type="match status" value="1"/>
</dbReference>
<dbReference type="Proteomes" id="UP001190700">
    <property type="component" value="Unassembled WGS sequence"/>
</dbReference>
<evidence type="ECO:0000256" key="6">
    <source>
        <dbReference type="ARBA" id="ARBA00022989"/>
    </source>
</evidence>